<dbReference type="AlphaFoldDB" id="A0A127A747"/>
<evidence type="ECO:0000256" key="1">
    <source>
        <dbReference type="ARBA" id="ARBA00005662"/>
    </source>
</evidence>
<dbReference type="Gene3D" id="3.60.21.10">
    <property type="match status" value="1"/>
</dbReference>
<dbReference type="InterPro" id="IPR029052">
    <property type="entry name" value="Metallo-depent_PP-like"/>
</dbReference>
<dbReference type="EMBL" id="CP014518">
    <property type="protein sequence ID" value="AMM34614.1"/>
    <property type="molecule type" value="Genomic_DNA"/>
</dbReference>
<accession>A0A127A747</accession>
<evidence type="ECO:0000313" key="3">
    <source>
        <dbReference type="EMBL" id="AMM34614.1"/>
    </source>
</evidence>
<gene>
    <name evidence="3" type="ORF">SA2016_3960</name>
</gene>
<proteinExistence type="inferred from homology"/>
<dbReference type="InterPro" id="IPR052169">
    <property type="entry name" value="CW_Biosynth-Accessory"/>
</dbReference>
<dbReference type="Proteomes" id="UP000070134">
    <property type="component" value="Chromosome"/>
</dbReference>
<keyword evidence="4" id="KW-1185">Reference proteome</keyword>
<dbReference type="RefSeq" id="WP_066501505.1">
    <property type="nucleotide sequence ID" value="NZ_BJMO01000006.1"/>
</dbReference>
<name>A0A127A747_9MICC</name>
<dbReference type="PANTHER" id="PTHR33393">
    <property type="entry name" value="POLYGLUTAMINE SYNTHESIS ACCESSORY PROTEIN RV0574C-RELATED"/>
    <property type="match status" value="1"/>
</dbReference>
<dbReference type="KEGG" id="satk:SA2016_3960"/>
<dbReference type="SMART" id="SM00854">
    <property type="entry name" value="PGA_cap"/>
    <property type="match status" value="1"/>
</dbReference>
<dbReference type="CDD" id="cd07381">
    <property type="entry name" value="MPP_CapA"/>
    <property type="match status" value="1"/>
</dbReference>
<dbReference type="Pfam" id="PF09587">
    <property type="entry name" value="PGA_cap"/>
    <property type="match status" value="1"/>
</dbReference>
<protein>
    <submittedName>
        <fullName evidence="3">Capsular biosynthesis protein</fullName>
    </submittedName>
</protein>
<evidence type="ECO:0000259" key="2">
    <source>
        <dbReference type="SMART" id="SM00854"/>
    </source>
</evidence>
<feature type="domain" description="Capsule synthesis protein CapA" evidence="2">
    <location>
        <begin position="2"/>
        <end position="246"/>
    </location>
</feature>
<organism evidence="3 4">
    <name type="scientific">Sinomonas atrocyanea</name>
    <dbReference type="NCBI Taxonomy" id="37927"/>
    <lineage>
        <taxon>Bacteria</taxon>
        <taxon>Bacillati</taxon>
        <taxon>Actinomycetota</taxon>
        <taxon>Actinomycetes</taxon>
        <taxon>Micrococcales</taxon>
        <taxon>Micrococcaceae</taxon>
        <taxon>Sinomonas</taxon>
    </lineage>
</organism>
<sequence>MRIALVGDIMLGRLVDERLRTAPPASVWGDTLPVLADADLRLANLECVLARGGSPWPGKVFHFRSAPRNVACLAAARVEAVSLANNHTLDFGPEALGETLDLLDGAGIRHAGAGWDDDAAWAPAVVRAGGLDVGLVAFTDNTPEWAAAPRRAGVAYAPVDAAHPLGRRLRELVRATRDAVDVLIVSAHWGGNWGAEVPAEHRALAHLLVEDGADLVFGHSPHIVRGIEVHRGRPIIYGAGDFIDDYAVDPVERNDQSFIFGVDFDGGGAAVGLALWPTLIADRRAMLAGRSGRPIAARMERLCAALGTPAVWEPGEGRLTLALA</sequence>
<comment type="similarity">
    <text evidence="1">Belongs to the CapA family.</text>
</comment>
<reference evidence="3 4" key="1">
    <citation type="submission" date="2016-02" db="EMBL/GenBank/DDBJ databases">
        <title>Complete genome of Sinomonas atrocyanea KCTC 3377.</title>
        <authorList>
            <person name="Kim K.M."/>
        </authorList>
    </citation>
    <scope>NUCLEOTIDE SEQUENCE [LARGE SCALE GENOMIC DNA]</scope>
    <source>
        <strain evidence="3 4">KCTC 3377</strain>
    </source>
</reference>
<dbReference type="OrthoDB" id="4394033at2"/>
<dbReference type="SUPFAM" id="SSF56300">
    <property type="entry name" value="Metallo-dependent phosphatases"/>
    <property type="match status" value="1"/>
</dbReference>
<evidence type="ECO:0000313" key="4">
    <source>
        <dbReference type="Proteomes" id="UP000070134"/>
    </source>
</evidence>
<dbReference type="PANTHER" id="PTHR33393:SF11">
    <property type="entry name" value="POLYGLUTAMINE SYNTHESIS ACCESSORY PROTEIN RV0574C-RELATED"/>
    <property type="match status" value="1"/>
</dbReference>
<dbReference type="STRING" id="37927.SA2016_3960"/>
<dbReference type="PATRIC" id="fig|37927.3.peg.4062"/>
<dbReference type="InterPro" id="IPR019079">
    <property type="entry name" value="Capsule_synth_CapA"/>
</dbReference>